<dbReference type="GO" id="GO:0032259">
    <property type="term" value="P:methylation"/>
    <property type="evidence" value="ECO:0007669"/>
    <property type="project" value="UniProtKB-KW"/>
</dbReference>
<keyword evidence="1" id="KW-0489">Methyltransferase</keyword>
<evidence type="ECO:0008006" key="7">
    <source>
        <dbReference type="Google" id="ProtNLM"/>
    </source>
</evidence>
<keyword evidence="2" id="KW-0808">Transferase</keyword>
<evidence type="ECO:0000256" key="2">
    <source>
        <dbReference type="ARBA" id="ARBA00022679"/>
    </source>
</evidence>
<dbReference type="Pfam" id="PF01596">
    <property type="entry name" value="Methyltransf_3"/>
    <property type="match status" value="1"/>
</dbReference>
<dbReference type="Proteomes" id="UP000053257">
    <property type="component" value="Unassembled WGS sequence"/>
</dbReference>
<dbReference type="EMBL" id="KN840666">
    <property type="protein sequence ID" value="KIP02566.1"/>
    <property type="molecule type" value="Genomic_DNA"/>
</dbReference>
<comment type="similarity">
    <text evidence="4">Belongs to the class I-like SAM-binding methyltransferase superfamily. Cation-dependent O-methyltransferase family.</text>
</comment>
<dbReference type="HOGENOM" id="CLU_067676_8_0_1"/>
<evidence type="ECO:0000256" key="4">
    <source>
        <dbReference type="ARBA" id="ARBA00023453"/>
    </source>
</evidence>
<dbReference type="PANTHER" id="PTHR10509:SF14">
    <property type="entry name" value="CAFFEOYL-COA O-METHYLTRANSFERASE 3-RELATED"/>
    <property type="match status" value="1"/>
</dbReference>
<evidence type="ECO:0000313" key="6">
    <source>
        <dbReference type="Proteomes" id="UP000053257"/>
    </source>
</evidence>
<dbReference type="PROSITE" id="PS51682">
    <property type="entry name" value="SAM_OMT_I"/>
    <property type="match status" value="1"/>
</dbReference>
<dbReference type="OrthoDB" id="10251242at2759"/>
<sequence length="222" mass="24433">MASSSSDLWTRSDIYHKSFLHKHDDALEHVLKTSDENGLPHIAVSEVQGKLLNLITKSIGAKRILEVGTLGGYSTVWFGRALPEGGRIITAELEEKHAKVARANFEYAGLGDRIEVRIGPAAETLKQLPVEEPFDLVFIDADKPSNPIYYKEARRLTRKGGVIIVDNTVRNGRVADPEEKGAAEEGVRELLKVIREDSGAEATTLGIVGEKGYDGFTYIYVL</sequence>
<reference evidence="5 6" key="1">
    <citation type="journal article" date="2014" name="PLoS Genet.">
        <title>Analysis of the Phlebiopsis gigantea genome, transcriptome and secretome provides insight into its pioneer colonization strategies of wood.</title>
        <authorList>
            <person name="Hori C."/>
            <person name="Ishida T."/>
            <person name="Igarashi K."/>
            <person name="Samejima M."/>
            <person name="Suzuki H."/>
            <person name="Master E."/>
            <person name="Ferreira P."/>
            <person name="Ruiz-Duenas F.J."/>
            <person name="Held B."/>
            <person name="Canessa P."/>
            <person name="Larrondo L.F."/>
            <person name="Schmoll M."/>
            <person name="Druzhinina I.S."/>
            <person name="Kubicek C.P."/>
            <person name="Gaskell J.A."/>
            <person name="Kersten P."/>
            <person name="St John F."/>
            <person name="Glasner J."/>
            <person name="Sabat G."/>
            <person name="Splinter BonDurant S."/>
            <person name="Syed K."/>
            <person name="Yadav J."/>
            <person name="Mgbeahuruike A.C."/>
            <person name="Kovalchuk A."/>
            <person name="Asiegbu F.O."/>
            <person name="Lackner G."/>
            <person name="Hoffmeister D."/>
            <person name="Rencoret J."/>
            <person name="Gutierrez A."/>
            <person name="Sun H."/>
            <person name="Lindquist E."/>
            <person name="Barry K."/>
            <person name="Riley R."/>
            <person name="Grigoriev I.V."/>
            <person name="Henrissat B."/>
            <person name="Kues U."/>
            <person name="Berka R.M."/>
            <person name="Martinez A.T."/>
            <person name="Covert S.F."/>
            <person name="Blanchette R.A."/>
            <person name="Cullen D."/>
        </authorList>
    </citation>
    <scope>NUCLEOTIDE SEQUENCE [LARGE SCALE GENOMIC DNA]</scope>
    <source>
        <strain evidence="5 6">11061_1 CR5-6</strain>
    </source>
</reference>
<keyword evidence="3" id="KW-0949">S-adenosyl-L-methionine</keyword>
<keyword evidence="6" id="KW-1185">Reference proteome</keyword>
<accession>A0A0C3RRA4</accession>
<proteinExistence type="inferred from homology"/>
<dbReference type="SUPFAM" id="SSF53335">
    <property type="entry name" value="S-adenosyl-L-methionine-dependent methyltransferases"/>
    <property type="match status" value="1"/>
</dbReference>
<dbReference type="STRING" id="745531.A0A0C3RRA4"/>
<dbReference type="InterPro" id="IPR029063">
    <property type="entry name" value="SAM-dependent_MTases_sf"/>
</dbReference>
<dbReference type="GO" id="GO:0008171">
    <property type="term" value="F:O-methyltransferase activity"/>
    <property type="evidence" value="ECO:0007669"/>
    <property type="project" value="InterPro"/>
</dbReference>
<dbReference type="Gene3D" id="3.40.50.150">
    <property type="entry name" value="Vaccinia Virus protein VP39"/>
    <property type="match status" value="1"/>
</dbReference>
<dbReference type="InterPro" id="IPR050362">
    <property type="entry name" value="Cation-dep_OMT"/>
</dbReference>
<protein>
    <recommendedName>
        <fullName evidence="7">O-methyltransferase domain-containing protein</fullName>
    </recommendedName>
</protein>
<dbReference type="CDD" id="cd02440">
    <property type="entry name" value="AdoMet_MTases"/>
    <property type="match status" value="1"/>
</dbReference>
<organism evidence="5 6">
    <name type="scientific">Phlebiopsis gigantea (strain 11061_1 CR5-6)</name>
    <name type="common">White-rot fungus</name>
    <name type="synonym">Peniophora gigantea</name>
    <dbReference type="NCBI Taxonomy" id="745531"/>
    <lineage>
        <taxon>Eukaryota</taxon>
        <taxon>Fungi</taxon>
        <taxon>Dikarya</taxon>
        <taxon>Basidiomycota</taxon>
        <taxon>Agaricomycotina</taxon>
        <taxon>Agaricomycetes</taxon>
        <taxon>Polyporales</taxon>
        <taxon>Phanerochaetaceae</taxon>
        <taxon>Phlebiopsis</taxon>
    </lineage>
</organism>
<name>A0A0C3RRA4_PHLG1</name>
<dbReference type="AlphaFoldDB" id="A0A0C3RRA4"/>
<dbReference type="InterPro" id="IPR002935">
    <property type="entry name" value="SAM_O-MeTrfase"/>
</dbReference>
<dbReference type="GO" id="GO:0008757">
    <property type="term" value="F:S-adenosylmethionine-dependent methyltransferase activity"/>
    <property type="evidence" value="ECO:0007669"/>
    <property type="project" value="TreeGrafter"/>
</dbReference>
<dbReference type="PANTHER" id="PTHR10509">
    <property type="entry name" value="O-METHYLTRANSFERASE-RELATED"/>
    <property type="match status" value="1"/>
</dbReference>
<evidence type="ECO:0000313" key="5">
    <source>
        <dbReference type="EMBL" id="KIP02566.1"/>
    </source>
</evidence>
<gene>
    <name evidence="5" type="ORF">PHLGIDRAFT_130674</name>
</gene>
<evidence type="ECO:0000256" key="1">
    <source>
        <dbReference type="ARBA" id="ARBA00022603"/>
    </source>
</evidence>
<evidence type="ECO:0000256" key="3">
    <source>
        <dbReference type="ARBA" id="ARBA00022691"/>
    </source>
</evidence>